<sequence length="526" mass="57589">MSTSRPYSAALDAPRTRRPSRAVLLLLGLLAVLLPAALAPAPARAEPPASVEVTDTTRSVDPEILEHRLAEIDFRTEVRLVVLILDVTEHDLDPADDRALNDAVLDHARSSDPSLLSADGSHWADGTVILALDPENRFLGSYGGEDVKLTEEQFADVQDAMRDPARDGDWDRSVEAGAEEYAALLLRPWWQHPAVLIVAGAVLVLAGGWVLIVLGQRRGARERADRTRIRHDDVLARRALTDAAGRTLPDSSPYAQAVVRDHERYTETFAEAEQLREQVPTAEERSRSWGLRGRDRDLVRRWEDEVEALDAADDRILAAADLLHRMGGWRGSWELELLPLRDSLKSLGTVRGERGAMSGTEQVLADRLLDLGEHTEQEMTALTARLEADGIDPDSALEELDTLTRELSAAVAALTRARIDAQAEDDEERALLQEEAEGRGRRYRSLRALRAELEGRDGRSPVAGEGSEDFWRLSPVAWYSSWHGSSGQALSEHRNPTTSSSSTSSVSGFSPSSGGGFSGAGSSSRF</sequence>
<gene>
    <name evidence="4" type="ORF">DS079_00595</name>
</gene>
<evidence type="ECO:0000256" key="2">
    <source>
        <dbReference type="SAM" id="Phobius"/>
    </source>
</evidence>
<evidence type="ECO:0000256" key="1">
    <source>
        <dbReference type="SAM" id="MobiDB-lite"/>
    </source>
</evidence>
<dbReference type="Gene3D" id="3.10.310.50">
    <property type="match status" value="1"/>
</dbReference>
<dbReference type="RefSeq" id="WP_126984391.1">
    <property type="nucleotide sequence ID" value="NZ_JALXWX010000079.1"/>
</dbReference>
<keyword evidence="2" id="KW-1133">Transmembrane helix</keyword>
<keyword evidence="2" id="KW-0812">Transmembrane</keyword>
<keyword evidence="2" id="KW-0472">Membrane</keyword>
<reference evidence="4 5" key="1">
    <citation type="submission" date="2018-07" db="EMBL/GenBank/DDBJ databases">
        <title>Brachybacteriurn paraconglorneratum KCTC 9916.</title>
        <authorList>
            <person name="Li Y."/>
        </authorList>
    </citation>
    <scope>NUCLEOTIDE SEQUENCE [LARGE SCALE GENOMIC DNA]</scope>
    <source>
        <strain evidence="4 5">KCTC 9916</strain>
    </source>
</reference>
<feature type="region of interest" description="Disordered" evidence="1">
    <location>
        <begin position="482"/>
        <end position="526"/>
    </location>
</feature>
<proteinExistence type="predicted"/>
<dbReference type="EMBL" id="QOCI01000001">
    <property type="protein sequence ID" value="RRR19944.1"/>
    <property type="molecule type" value="Genomic_DNA"/>
</dbReference>
<organism evidence="4 5">
    <name type="scientific">Brachybacterium paraconglomeratum</name>
    <dbReference type="NCBI Taxonomy" id="173362"/>
    <lineage>
        <taxon>Bacteria</taxon>
        <taxon>Bacillati</taxon>
        <taxon>Actinomycetota</taxon>
        <taxon>Actinomycetes</taxon>
        <taxon>Micrococcales</taxon>
        <taxon>Dermabacteraceae</taxon>
        <taxon>Brachybacterium</taxon>
    </lineage>
</organism>
<feature type="domain" description="DUF5129" evidence="3">
    <location>
        <begin position="53"/>
        <end position="400"/>
    </location>
</feature>
<feature type="transmembrane region" description="Helical" evidence="2">
    <location>
        <begin position="194"/>
        <end position="214"/>
    </location>
</feature>
<evidence type="ECO:0000259" key="3">
    <source>
        <dbReference type="Pfam" id="PF17173"/>
    </source>
</evidence>
<keyword evidence="5" id="KW-1185">Reference proteome</keyword>
<dbReference type="Pfam" id="PF17173">
    <property type="entry name" value="DUF5129"/>
    <property type="match status" value="1"/>
</dbReference>
<evidence type="ECO:0000313" key="4">
    <source>
        <dbReference type="EMBL" id="RRR19944.1"/>
    </source>
</evidence>
<dbReference type="GeneID" id="78119529"/>
<accession>A0A3R8QVU7</accession>
<dbReference type="Proteomes" id="UP000274327">
    <property type="component" value="Unassembled WGS sequence"/>
</dbReference>
<feature type="compositionally biased region" description="Low complexity" evidence="1">
    <location>
        <begin position="499"/>
        <end position="512"/>
    </location>
</feature>
<name>A0A3R8QVU7_9MICO</name>
<comment type="caution">
    <text evidence="4">The sequence shown here is derived from an EMBL/GenBank/DDBJ whole genome shotgun (WGS) entry which is preliminary data.</text>
</comment>
<dbReference type="AlphaFoldDB" id="A0A3R8QVU7"/>
<protein>
    <recommendedName>
        <fullName evidence="3">DUF5129 domain-containing protein</fullName>
    </recommendedName>
</protein>
<evidence type="ECO:0000313" key="5">
    <source>
        <dbReference type="Proteomes" id="UP000274327"/>
    </source>
</evidence>
<dbReference type="InterPro" id="IPR033435">
    <property type="entry name" value="DUF5129"/>
</dbReference>